<protein>
    <submittedName>
        <fullName evidence="1">Uncharacterized protein</fullName>
    </submittedName>
</protein>
<organism evidence="1 2">
    <name type="scientific">Aspergillus cristatus</name>
    <name type="common">Chinese Fuzhuan brick tea-fermentation fungus</name>
    <name type="synonym">Eurotium cristatum</name>
    <dbReference type="NCBI Taxonomy" id="573508"/>
    <lineage>
        <taxon>Eukaryota</taxon>
        <taxon>Fungi</taxon>
        <taxon>Dikarya</taxon>
        <taxon>Ascomycota</taxon>
        <taxon>Pezizomycotina</taxon>
        <taxon>Eurotiomycetes</taxon>
        <taxon>Eurotiomycetidae</taxon>
        <taxon>Eurotiales</taxon>
        <taxon>Aspergillaceae</taxon>
        <taxon>Aspergillus</taxon>
        <taxon>Aspergillus subgen. Aspergillus</taxon>
    </lineage>
</organism>
<dbReference type="VEuPathDB" id="FungiDB:SI65_00160"/>
<name>A0A1E3BP60_ASPCR</name>
<keyword evidence="2" id="KW-1185">Reference proteome</keyword>
<evidence type="ECO:0000313" key="2">
    <source>
        <dbReference type="Proteomes" id="UP000094569"/>
    </source>
</evidence>
<dbReference type="Proteomes" id="UP000094569">
    <property type="component" value="Unassembled WGS sequence"/>
</dbReference>
<proteinExistence type="predicted"/>
<dbReference type="EMBL" id="JXNT01000001">
    <property type="protein sequence ID" value="ODM22571.1"/>
    <property type="molecule type" value="Genomic_DNA"/>
</dbReference>
<accession>A0A1E3BP60</accession>
<comment type="caution">
    <text evidence="1">The sequence shown here is derived from an EMBL/GenBank/DDBJ whole genome shotgun (WGS) entry which is preliminary data.</text>
</comment>
<reference evidence="1 2" key="1">
    <citation type="journal article" date="2016" name="BMC Genomics">
        <title>Comparative genomic and transcriptomic analyses of the Fuzhuan brick tea-fermentation fungus Aspergillus cristatus.</title>
        <authorList>
            <person name="Ge Y."/>
            <person name="Wang Y."/>
            <person name="Liu Y."/>
            <person name="Tan Y."/>
            <person name="Ren X."/>
            <person name="Zhang X."/>
            <person name="Hyde K.D."/>
            <person name="Liu Y."/>
            <person name="Liu Z."/>
        </authorList>
    </citation>
    <scope>NUCLEOTIDE SEQUENCE [LARGE SCALE GENOMIC DNA]</scope>
    <source>
        <strain evidence="1 2">GZAAS20.1005</strain>
    </source>
</reference>
<dbReference type="AlphaFoldDB" id="A0A1E3BP60"/>
<sequence length="123" mass="13386">MAGMLRVMESIFPACSRLVGLSGAHKYRTEPILAHASAVQTLRKPGSRSAMIGHFHSNLTNGSIHVGDIGELVATCVFLFTMDRALDPNNYRPIDLTTFLDTFLSPSLSSSVIQHMDASPELK</sequence>
<gene>
    <name evidence="1" type="ORF">SI65_00160</name>
</gene>
<evidence type="ECO:0000313" key="1">
    <source>
        <dbReference type="EMBL" id="ODM22571.1"/>
    </source>
</evidence>